<keyword evidence="2" id="KW-0560">Oxidoreductase</keyword>
<name>A0A7V4XS50_9BACT</name>
<dbReference type="GO" id="GO:0016491">
    <property type="term" value="F:oxidoreductase activity"/>
    <property type="evidence" value="ECO:0007669"/>
    <property type="project" value="UniProtKB-KW"/>
</dbReference>
<organism evidence="4">
    <name type="scientific">Acidobacterium capsulatum</name>
    <dbReference type="NCBI Taxonomy" id="33075"/>
    <lineage>
        <taxon>Bacteria</taxon>
        <taxon>Pseudomonadati</taxon>
        <taxon>Acidobacteriota</taxon>
        <taxon>Terriglobia</taxon>
        <taxon>Terriglobales</taxon>
        <taxon>Acidobacteriaceae</taxon>
        <taxon>Acidobacterium</taxon>
    </lineage>
</organism>
<dbReference type="InterPro" id="IPR036291">
    <property type="entry name" value="NAD(P)-bd_dom_sf"/>
</dbReference>
<dbReference type="EMBL" id="DTKL01000030">
    <property type="protein sequence ID" value="HGY94085.1"/>
    <property type="molecule type" value="Genomic_DNA"/>
</dbReference>
<dbReference type="SUPFAM" id="SSF51735">
    <property type="entry name" value="NAD(P)-binding Rossmann-fold domains"/>
    <property type="match status" value="1"/>
</dbReference>
<protein>
    <submittedName>
        <fullName evidence="4">SDR family oxidoreductase</fullName>
    </submittedName>
</protein>
<feature type="domain" description="Ketoreductase" evidence="3">
    <location>
        <begin position="3"/>
        <end position="163"/>
    </location>
</feature>
<dbReference type="Pfam" id="PF13561">
    <property type="entry name" value="adh_short_C2"/>
    <property type="match status" value="1"/>
</dbReference>
<dbReference type="InterPro" id="IPR051122">
    <property type="entry name" value="SDR_DHRS6-like"/>
</dbReference>
<dbReference type="SMART" id="SM00822">
    <property type="entry name" value="PKS_KR"/>
    <property type="match status" value="1"/>
</dbReference>
<evidence type="ECO:0000259" key="3">
    <source>
        <dbReference type="SMART" id="SM00822"/>
    </source>
</evidence>
<evidence type="ECO:0000256" key="2">
    <source>
        <dbReference type="ARBA" id="ARBA00023002"/>
    </source>
</evidence>
<gene>
    <name evidence="4" type="ORF">ENW50_05295</name>
</gene>
<evidence type="ECO:0000313" key="4">
    <source>
        <dbReference type="EMBL" id="HGY94085.1"/>
    </source>
</evidence>
<dbReference type="PRINTS" id="PR00081">
    <property type="entry name" value="GDHRDH"/>
</dbReference>
<reference evidence="4" key="1">
    <citation type="journal article" date="2020" name="mSystems">
        <title>Genome- and Community-Level Interaction Insights into Carbon Utilization and Element Cycling Functions of Hydrothermarchaeota in Hydrothermal Sediment.</title>
        <authorList>
            <person name="Zhou Z."/>
            <person name="Liu Y."/>
            <person name="Xu W."/>
            <person name="Pan J."/>
            <person name="Luo Z.H."/>
            <person name="Li M."/>
        </authorList>
    </citation>
    <scope>NUCLEOTIDE SEQUENCE [LARGE SCALE GENOMIC DNA]</scope>
    <source>
        <strain evidence="4">SpSt-855</strain>
    </source>
</reference>
<dbReference type="InterPro" id="IPR057326">
    <property type="entry name" value="KR_dom"/>
</dbReference>
<comment type="similarity">
    <text evidence="1">Belongs to the short-chain dehydrogenases/reductases (SDR) family.</text>
</comment>
<dbReference type="AlphaFoldDB" id="A0A7V4XS50"/>
<dbReference type="PANTHER" id="PTHR43477:SF1">
    <property type="entry name" value="DIHYDROANTICAPSIN 7-DEHYDROGENASE"/>
    <property type="match status" value="1"/>
</dbReference>
<dbReference type="CDD" id="cd05233">
    <property type="entry name" value="SDR_c"/>
    <property type="match status" value="1"/>
</dbReference>
<evidence type="ECO:0000256" key="1">
    <source>
        <dbReference type="ARBA" id="ARBA00006484"/>
    </source>
</evidence>
<accession>A0A7V4XS50</accession>
<comment type="caution">
    <text evidence="4">The sequence shown here is derived from an EMBL/GenBank/DDBJ whole genome shotgun (WGS) entry which is preliminary data.</text>
</comment>
<dbReference type="Gene3D" id="3.40.50.720">
    <property type="entry name" value="NAD(P)-binding Rossmann-like Domain"/>
    <property type="match status" value="1"/>
</dbReference>
<dbReference type="PANTHER" id="PTHR43477">
    <property type="entry name" value="DIHYDROANTICAPSIN 7-DEHYDROGENASE"/>
    <property type="match status" value="1"/>
</dbReference>
<sequence length="244" mass="24617">MANNYVILGAYGGIGSALTRRLAGAGHRVFLAGRDQARLQSLAAAVSAVGFACADATVSAEVEAAIAEGATQLGSLDGIANCFGSLLLKPAHLTTDEELEATLAISLKSAFATVRAAARTMKQGGSVVLLSSAAARLGMASHEAIAAAKAGVQGLALSAAATYASRNLRVNCVAPGLTKTPLTERITGNEMVAKGSLAMHALGRFGEASEVASAIAWLLDPEQSWVTGQVIGVDGGLATVRTRG</sequence>
<proteinExistence type="inferred from homology"/>
<dbReference type="InterPro" id="IPR002347">
    <property type="entry name" value="SDR_fam"/>
</dbReference>